<dbReference type="CDD" id="cd03392">
    <property type="entry name" value="PAP2_like_2"/>
    <property type="match status" value="1"/>
</dbReference>
<keyword evidence="1" id="KW-0812">Transmembrane</keyword>
<comment type="caution">
    <text evidence="3">The sequence shown here is derived from an EMBL/GenBank/DDBJ whole genome shotgun (WGS) entry which is preliminary data.</text>
</comment>
<dbReference type="Gene3D" id="1.20.144.10">
    <property type="entry name" value="Phosphatidic acid phosphatase type 2/haloperoxidase"/>
    <property type="match status" value="1"/>
</dbReference>
<dbReference type="PANTHER" id="PTHR14969">
    <property type="entry name" value="SPHINGOSINE-1-PHOSPHATE PHOSPHOHYDROLASE"/>
    <property type="match status" value="1"/>
</dbReference>
<keyword evidence="1" id="KW-1133">Transmembrane helix</keyword>
<dbReference type="RefSeq" id="WP_013355473.1">
    <property type="nucleotide sequence ID" value="NZ_AUTE01000004.1"/>
</dbReference>
<feature type="transmembrane region" description="Helical" evidence="1">
    <location>
        <begin position="130"/>
        <end position="150"/>
    </location>
</feature>
<feature type="transmembrane region" description="Helical" evidence="1">
    <location>
        <begin position="156"/>
        <end position="176"/>
    </location>
</feature>
<feature type="transmembrane region" description="Helical" evidence="1">
    <location>
        <begin position="87"/>
        <end position="109"/>
    </location>
</feature>
<protein>
    <submittedName>
        <fullName evidence="3">Membrane-associated phospholipid phosphatase</fullName>
    </submittedName>
</protein>
<dbReference type="SUPFAM" id="SSF48317">
    <property type="entry name" value="Acid phosphatase/Vanadium-dependent haloperoxidase"/>
    <property type="match status" value="1"/>
</dbReference>
<feature type="domain" description="Phosphatidic acid phosphatase type 2/haloperoxidase" evidence="2">
    <location>
        <begin position="87"/>
        <end position="199"/>
    </location>
</feature>
<dbReference type="PANTHER" id="PTHR14969:SF13">
    <property type="entry name" value="AT30094P"/>
    <property type="match status" value="1"/>
</dbReference>
<feature type="transmembrane region" description="Helical" evidence="1">
    <location>
        <begin position="12"/>
        <end position="33"/>
    </location>
</feature>
<evidence type="ECO:0000256" key="1">
    <source>
        <dbReference type="SAM" id="Phobius"/>
    </source>
</evidence>
<dbReference type="Proteomes" id="UP000050511">
    <property type="component" value="Unassembled WGS sequence"/>
</dbReference>
<keyword evidence="1" id="KW-0472">Membrane</keyword>
<evidence type="ECO:0000313" key="3">
    <source>
        <dbReference type="EMBL" id="KPN41349.1"/>
    </source>
</evidence>
<dbReference type="Pfam" id="PF01569">
    <property type="entry name" value="PAP2"/>
    <property type="match status" value="1"/>
</dbReference>
<dbReference type="InterPro" id="IPR036938">
    <property type="entry name" value="PAP2/HPO_sf"/>
</dbReference>
<accession>A0A837P161</accession>
<evidence type="ECO:0000259" key="2">
    <source>
        <dbReference type="SMART" id="SM00014"/>
    </source>
</evidence>
<name>A0A837P161_LACPN</name>
<organism evidence="3 4">
    <name type="scientific">Lactiplantibacillus plantarum WJL</name>
    <dbReference type="NCBI Taxonomy" id="1350466"/>
    <lineage>
        <taxon>Bacteria</taxon>
        <taxon>Bacillati</taxon>
        <taxon>Bacillota</taxon>
        <taxon>Bacilli</taxon>
        <taxon>Lactobacillales</taxon>
        <taxon>Lactobacillaceae</taxon>
        <taxon>Lactiplantibacillus</taxon>
    </lineage>
</organism>
<reference evidence="3 4" key="1">
    <citation type="submission" date="2015-10" db="EMBL/GenBank/DDBJ databases">
        <title>Resequencing of Lactobacillus plantarum WJL strain genome.</title>
        <authorList>
            <person name="Martino M.E."/>
        </authorList>
    </citation>
    <scope>NUCLEOTIDE SEQUENCE [LARGE SCALE GENOMIC DNA]</scope>
    <source>
        <strain evidence="3 4">WJL</strain>
    </source>
</reference>
<evidence type="ECO:0000313" key="4">
    <source>
        <dbReference type="Proteomes" id="UP000050511"/>
    </source>
</evidence>
<dbReference type="InterPro" id="IPR000326">
    <property type="entry name" value="PAP2/HPO"/>
</dbReference>
<dbReference type="SMART" id="SM00014">
    <property type="entry name" value="acidPPc"/>
    <property type="match status" value="1"/>
</dbReference>
<feature type="transmembrane region" description="Helical" evidence="1">
    <location>
        <begin position="54"/>
        <end position="81"/>
    </location>
</feature>
<gene>
    <name evidence="3" type="ORF">WJL_2717</name>
</gene>
<proteinExistence type="predicted"/>
<dbReference type="EMBL" id="LKLZ01000013">
    <property type="protein sequence ID" value="KPN41349.1"/>
    <property type="molecule type" value="Genomic_DNA"/>
</dbReference>
<dbReference type="AlphaFoldDB" id="A0A837P161"/>
<sequence>MLARNGNETKIAWSFWGAFGFLAILVGLNADVIQNIDNIVFNSLVRIDNPSLTAMFKIVALLASPAVSVLIIVIFSGWLYLNHQRTLGLLALTTLLGGDTLALGFKYLVHRARPVQPLVTDSGYSFPSGHVFGTILLVTILLAIGLPFITSSCKRVSLIGLGVVWILIVMISRVYLRDHYASDTIGSWLLACGCWYQAKAWYGRWRCHVQDYLMHLSHRHF</sequence>